<dbReference type="RefSeq" id="WP_377043871.1">
    <property type="nucleotide sequence ID" value="NZ_JBHLUN010000005.1"/>
</dbReference>
<comment type="pathway">
    <text evidence="11">Bacterial outer membrane biogenesis; LPS lipid A biosynthesis.</text>
</comment>
<sequence>MSRAPEAEAPLIYLLTGEASGDVLGARLLARLREHRPDLRFAGVGGERMAEAGFRSLFPMAELALMGLLEVLPNLRRLSRRLDETLADITARRPAVVVSIDAPSFTLRVARRIRHLGIPVVHYVAPQVWAWKPWRVRQIREEVDEILALLPFEAPFFERAGIPVTFVGHPVLEGGADTGDAARFRARHGIAPNETVVLVMPGSRRTEVQRLLPIFGEALRRTAAAVPRLRPVVPLAGPVESTVRAVAATWHPAPILIRDVADKHDAFAAAAVGLIKSGTSSLEVAVAGVPMAVGYRVNPVTAAIVRRLIKVRFASIVNLLADDAVIPEYLQERCTPELLAAELTRLLQDPSAAAAQRDGFRRVLGLLRPEAGLPSEAAAQAVLRRLPPAATEGGTA</sequence>
<proteinExistence type="inferred from homology"/>
<accession>A0ABV6JQX7</accession>
<organism evidence="12 13">
    <name type="scientific">Roseomonas elaeocarpi</name>
    <dbReference type="NCBI Taxonomy" id="907779"/>
    <lineage>
        <taxon>Bacteria</taxon>
        <taxon>Pseudomonadati</taxon>
        <taxon>Pseudomonadota</taxon>
        <taxon>Alphaproteobacteria</taxon>
        <taxon>Acetobacterales</taxon>
        <taxon>Roseomonadaceae</taxon>
        <taxon>Roseomonas</taxon>
    </lineage>
</organism>
<comment type="catalytic activity">
    <reaction evidence="10 11">
        <text>a lipid X + a UDP-2-N,3-O-bis[(3R)-3-hydroxyacyl]-alpha-D-glucosamine = a lipid A disaccharide + UDP + H(+)</text>
        <dbReference type="Rhea" id="RHEA:67828"/>
        <dbReference type="ChEBI" id="CHEBI:15378"/>
        <dbReference type="ChEBI" id="CHEBI:58223"/>
        <dbReference type="ChEBI" id="CHEBI:137748"/>
        <dbReference type="ChEBI" id="CHEBI:176338"/>
        <dbReference type="ChEBI" id="CHEBI:176343"/>
        <dbReference type="EC" id="2.4.1.182"/>
    </reaction>
</comment>
<gene>
    <name evidence="11 12" type="primary">lpxB</name>
    <name evidence="12" type="ORF">ACFFGY_07690</name>
</gene>
<dbReference type="GO" id="GO:0008915">
    <property type="term" value="F:lipid-A-disaccharide synthase activity"/>
    <property type="evidence" value="ECO:0007669"/>
    <property type="project" value="UniProtKB-EC"/>
</dbReference>
<dbReference type="HAMAP" id="MF_00392">
    <property type="entry name" value="LpxB"/>
    <property type="match status" value="1"/>
</dbReference>
<evidence type="ECO:0000256" key="7">
    <source>
        <dbReference type="ARBA" id="ARBA00022676"/>
    </source>
</evidence>
<evidence type="ECO:0000313" key="13">
    <source>
        <dbReference type="Proteomes" id="UP001589865"/>
    </source>
</evidence>
<dbReference type="EMBL" id="JBHLUN010000005">
    <property type="protein sequence ID" value="MFC0408128.1"/>
    <property type="molecule type" value="Genomic_DNA"/>
</dbReference>
<keyword evidence="9 11" id="KW-0443">Lipid metabolism</keyword>
<dbReference type="InterPro" id="IPR003835">
    <property type="entry name" value="Glyco_trans_19"/>
</dbReference>
<dbReference type="PANTHER" id="PTHR30372">
    <property type="entry name" value="LIPID-A-DISACCHARIDE SYNTHASE"/>
    <property type="match status" value="1"/>
</dbReference>
<keyword evidence="13" id="KW-1185">Reference proteome</keyword>
<evidence type="ECO:0000256" key="1">
    <source>
        <dbReference type="ARBA" id="ARBA00002056"/>
    </source>
</evidence>
<dbReference type="NCBIfam" id="TIGR00215">
    <property type="entry name" value="lpxB"/>
    <property type="match status" value="1"/>
</dbReference>
<evidence type="ECO:0000256" key="4">
    <source>
        <dbReference type="ARBA" id="ARBA00020902"/>
    </source>
</evidence>
<reference evidence="12 13" key="1">
    <citation type="submission" date="2024-09" db="EMBL/GenBank/DDBJ databases">
        <authorList>
            <person name="Sun Q."/>
            <person name="Mori K."/>
        </authorList>
    </citation>
    <scope>NUCLEOTIDE SEQUENCE [LARGE SCALE GENOMIC DNA]</scope>
    <source>
        <strain evidence="12 13">TBRC 5777</strain>
    </source>
</reference>
<evidence type="ECO:0000256" key="5">
    <source>
        <dbReference type="ARBA" id="ARBA00022516"/>
    </source>
</evidence>
<dbReference type="EC" id="2.4.1.182" evidence="3 11"/>
<evidence type="ECO:0000256" key="3">
    <source>
        <dbReference type="ARBA" id="ARBA00012687"/>
    </source>
</evidence>
<evidence type="ECO:0000256" key="10">
    <source>
        <dbReference type="ARBA" id="ARBA00048975"/>
    </source>
</evidence>
<comment type="caution">
    <text evidence="12">The sequence shown here is derived from an EMBL/GenBank/DDBJ whole genome shotgun (WGS) entry which is preliminary data.</text>
</comment>
<keyword evidence="6 11" id="KW-0441">Lipid A biosynthesis</keyword>
<comment type="similarity">
    <text evidence="2 11">Belongs to the LpxB family.</text>
</comment>
<dbReference type="Proteomes" id="UP001589865">
    <property type="component" value="Unassembled WGS sequence"/>
</dbReference>
<protein>
    <recommendedName>
        <fullName evidence="4 11">Lipid-A-disaccharide synthase</fullName>
        <ecNumber evidence="3 11">2.4.1.182</ecNumber>
    </recommendedName>
</protein>
<keyword evidence="7 11" id="KW-0328">Glycosyltransferase</keyword>
<evidence type="ECO:0000256" key="11">
    <source>
        <dbReference type="HAMAP-Rule" id="MF_00392"/>
    </source>
</evidence>
<dbReference type="PANTHER" id="PTHR30372:SF4">
    <property type="entry name" value="LIPID-A-DISACCHARIDE SYNTHASE, MITOCHONDRIAL-RELATED"/>
    <property type="match status" value="1"/>
</dbReference>
<evidence type="ECO:0000256" key="8">
    <source>
        <dbReference type="ARBA" id="ARBA00022679"/>
    </source>
</evidence>
<comment type="function">
    <text evidence="1 11">Condensation of UDP-2,3-diacylglucosamine and 2,3-diacylglucosamine-1-phosphate to form lipid A disaccharide, a precursor of lipid A, a phosphorylated glycolipid that anchors the lipopolysaccharide to the outer membrane of the cell.</text>
</comment>
<evidence type="ECO:0000256" key="2">
    <source>
        <dbReference type="ARBA" id="ARBA00007868"/>
    </source>
</evidence>
<evidence type="ECO:0000313" key="12">
    <source>
        <dbReference type="EMBL" id="MFC0408128.1"/>
    </source>
</evidence>
<keyword evidence="8 11" id="KW-0808">Transferase</keyword>
<evidence type="ECO:0000256" key="6">
    <source>
        <dbReference type="ARBA" id="ARBA00022556"/>
    </source>
</evidence>
<name>A0ABV6JQX7_9PROT</name>
<evidence type="ECO:0000256" key="9">
    <source>
        <dbReference type="ARBA" id="ARBA00023098"/>
    </source>
</evidence>
<dbReference type="SUPFAM" id="SSF53756">
    <property type="entry name" value="UDP-Glycosyltransferase/glycogen phosphorylase"/>
    <property type="match status" value="1"/>
</dbReference>
<keyword evidence="5 11" id="KW-0444">Lipid biosynthesis</keyword>
<dbReference type="Pfam" id="PF02684">
    <property type="entry name" value="LpxB"/>
    <property type="match status" value="1"/>
</dbReference>